<dbReference type="Pfam" id="PF23055">
    <property type="entry name" value="DUF7041"/>
    <property type="match status" value="1"/>
</dbReference>
<dbReference type="InterPro" id="IPR055469">
    <property type="entry name" value="DUF7041"/>
</dbReference>
<accession>A0A182VWM2</accession>
<name>A0A182VWM2_9DIPT</name>
<proteinExistence type="predicted"/>
<reference evidence="3" key="1">
    <citation type="submission" date="2013-03" db="EMBL/GenBank/DDBJ databases">
        <title>The Genome Sequence of Anopheles minimus MINIMUS1.</title>
        <authorList>
            <consortium name="The Broad Institute Genomics Platform"/>
            <person name="Neafsey D.E."/>
            <person name="Walton C."/>
            <person name="Walker B."/>
            <person name="Young S.K."/>
            <person name="Zeng Q."/>
            <person name="Gargeya S."/>
            <person name="Fitzgerald M."/>
            <person name="Haas B."/>
            <person name="Abouelleil A."/>
            <person name="Allen A.W."/>
            <person name="Alvarado L."/>
            <person name="Arachchi H.M."/>
            <person name="Berlin A.M."/>
            <person name="Chapman S.B."/>
            <person name="Gainer-Dewar J."/>
            <person name="Goldberg J."/>
            <person name="Griggs A."/>
            <person name="Gujja S."/>
            <person name="Hansen M."/>
            <person name="Howarth C."/>
            <person name="Imamovic A."/>
            <person name="Ireland A."/>
            <person name="Larimer J."/>
            <person name="McCowan C."/>
            <person name="Murphy C."/>
            <person name="Pearson M."/>
            <person name="Poon T.W."/>
            <person name="Priest M."/>
            <person name="Roberts A."/>
            <person name="Saif S."/>
            <person name="Shea T."/>
            <person name="Sisk P."/>
            <person name="Sykes S."/>
            <person name="Wortman J."/>
            <person name="Nusbaum C."/>
            <person name="Birren B."/>
        </authorList>
    </citation>
    <scope>NUCLEOTIDE SEQUENCE [LARGE SCALE GENOMIC DNA]</scope>
    <source>
        <strain evidence="3">MINIMUS1</strain>
    </source>
</reference>
<evidence type="ECO:0000259" key="1">
    <source>
        <dbReference type="Pfam" id="PF23055"/>
    </source>
</evidence>
<dbReference type="EnsemblMetazoa" id="AMIN002471-RA">
    <property type="protein sequence ID" value="AMIN002471-PA"/>
    <property type="gene ID" value="AMIN002471"/>
</dbReference>
<evidence type="ECO:0000313" key="3">
    <source>
        <dbReference type="Proteomes" id="UP000075920"/>
    </source>
</evidence>
<sequence length="92" mass="10550">MSGYPDFDPDDVDIWFLCLEVAFELNEVNTDNVKFNIVIVLLGKRAKYMRKVIMICNKNQVIVVAKSNESLAVKRDTSRNFSECMASLEDQI</sequence>
<keyword evidence="3" id="KW-1185">Reference proteome</keyword>
<dbReference type="VEuPathDB" id="VectorBase:AMIN002471"/>
<organism evidence="2 3">
    <name type="scientific">Anopheles minimus</name>
    <dbReference type="NCBI Taxonomy" id="112268"/>
    <lineage>
        <taxon>Eukaryota</taxon>
        <taxon>Metazoa</taxon>
        <taxon>Ecdysozoa</taxon>
        <taxon>Arthropoda</taxon>
        <taxon>Hexapoda</taxon>
        <taxon>Insecta</taxon>
        <taxon>Pterygota</taxon>
        <taxon>Neoptera</taxon>
        <taxon>Endopterygota</taxon>
        <taxon>Diptera</taxon>
        <taxon>Nematocera</taxon>
        <taxon>Culicoidea</taxon>
        <taxon>Culicidae</taxon>
        <taxon>Anophelinae</taxon>
        <taxon>Anopheles</taxon>
    </lineage>
</organism>
<reference evidence="2" key="2">
    <citation type="submission" date="2020-05" db="UniProtKB">
        <authorList>
            <consortium name="EnsemblMetazoa"/>
        </authorList>
    </citation>
    <scope>IDENTIFICATION</scope>
    <source>
        <strain evidence="2">MINIMUS1</strain>
    </source>
</reference>
<protein>
    <recommendedName>
        <fullName evidence="1">DUF7041 domain-containing protein</fullName>
    </recommendedName>
</protein>
<dbReference type="Proteomes" id="UP000075920">
    <property type="component" value="Unassembled WGS sequence"/>
</dbReference>
<evidence type="ECO:0000313" key="2">
    <source>
        <dbReference type="EnsemblMetazoa" id="AMIN002471-PA"/>
    </source>
</evidence>
<dbReference type="AlphaFoldDB" id="A0A182VWM2"/>
<feature type="domain" description="DUF7041" evidence="1">
    <location>
        <begin position="5"/>
        <end position="55"/>
    </location>
</feature>